<proteinExistence type="predicted"/>
<reference evidence="2" key="3">
    <citation type="submission" date="2015-06" db="UniProtKB">
        <authorList>
            <consortium name="EnsemblProtists"/>
        </authorList>
    </citation>
    <scope>IDENTIFICATION</scope>
</reference>
<protein>
    <submittedName>
        <fullName evidence="1 2">Uncharacterized protein</fullName>
    </submittedName>
</protein>
<evidence type="ECO:0000313" key="3">
    <source>
        <dbReference type="Proteomes" id="UP000011087"/>
    </source>
</evidence>
<dbReference type="AlphaFoldDB" id="L1K1K5"/>
<sequence>MGIAVRSELALPPLHVPVAFPCSLKTRAVPAQQRLCAAHWLGLRAAKSFTWPLLLRSRSTDREPQRTESDELE</sequence>
<organism evidence="1">
    <name type="scientific">Guillardia theta (strain CCMP2712)</name>
    <name type="common">Cryptophyte</name>
    <dbReference type="NCBI Taxonomy" id="905079"/>
    <lineage>
        <taxon>Eukaryota</taxon>
        <taxon>Cryptophyceae</taxon>
        <taxon>Pyrenomonadales</taxon>
        <taxon>Geminigeraceae</taxon>
        <taxon>Guillardia</taxon>
    </lineage>
</organism>
<dbReference type="Proteomes" id="UP000011087">
    <property type="component" value="Unassembled WGS sequence"/>
</dbReference>
<accession>L1K1K5</accession>
<dbReference type="KEGG" id="gtt:GUITHDRAFT_150028"/>
<keyword evidence="3" id="KW-1185">Reference proteome</keyword>
<reference evidence="1 3" key="1">
    <citation type="journal article" date="2012" name="Nature">
        <title>Algal genomes reveal evolutionary mosaicism and the fate of nucleomorphs.</title>
        <authorList>
            <consortium name="DOE Joint Genome Institute"/>
            <person name="Curtis B.A."/>
            <person name="Tanifuji G."/>
            <person name="Burki F."/>
            <person name="Gruber A."/>
            <person name="Irimia M."/>
            <person name="Maruyama S."/>
            <person name="Arias M.C."/>
            <person name="Ball S.G."/>
            <person name="Gile G.H."/>
            <person name="Hirakawa Y."/>
            <person name="Hopkins J.F."/>
            <person name="Kuo A."/>
            <person name="Rensing S.A."/>
            <person name="Schmutz J."/>
            <person name="Symeonidi A."/>
            <person name="Elias M."/>
            <person name="Eveleigh R.J."/>
            <person name="Herman E.K."/>
            <person name="Klute M.J."/>
            <person name="Nakayama T."/>
            <person name="Obornik M."/>
            <person name="Reyes-Prieto A."/>
            <person name="Armbrust E.V."/>
            <person name="Aves S.J."/>
            <person name="Beiko R.G."/>
            <person name="Coutinho P."/>
            <person name="Dacks J.B."/>
            <person name="Durnford D.G."/>
            <person name="Fast N.M."/>
            <person name="Green B.R."/>
            <person name="Grisdale C.J."/>
            <person name="Hempel F."/>
            <person name="Henrissat B."/>
            <person name="Hoppner M.P."/>
            <person name="Ishida K."/>
            <person name="Kim E."/>
            <person name="Koreny L."/>
            <person name="Kroth P.G."/>
            <person name="Liu Y."/>
            <person name="Malik S.B."/>
            <person name="Maier U.G."/>
            <person name="McRose D."/>
            <person name="Mock T."/>
            <person name="Neilson J.A."/>
            <person name="Onodera N.T."/>
            <person name="Poole A.M."/>
            <person name="Pritham E.J."/>
            <person name="Richards T.A."/>
            <person name="Rocap G."/>
            <person name="Roy S.W."/>
            <person name="Sarai C."/>
            <person name="Schaack S."/>
            <person name="Shirato S."/>
            <person name="Slamovits C.H."/>
            <person name="Spencer D.F."/>
            <person name="Suzuki S."/>
            <person name="Worden A.Z."/>
            <person name="Zauner S."/>
            <person name="Barry K."/>
            <person name="Bell C."/>
            <person name="Bharti A.K."/>
            <person name="Crow J.A."/>
            <person name="Grimwood J."/>
            <person name="Kramer R."/>
            <person name="Lindquist E."/>
            <person name="Lucas S."/>
            <person name="Salamov A."/>
            <person name="McFadden G.I."/>
            <person name="Lane C.E."/>
            <person name="Keeling P.J."/>
            <person name="Gray M.W."/>
            <person name="Grigoriev I.V."/>
            <person name="Archibald J.M."/>
        </authorList>
    </citation>
    <scope>NUCLEOTIDE SEQUENCE</scope>
    <source>
        <strain evidence="1 3">CCMP2712</strain>
    </source>
</reference>
<reference evidence="3" key="2">
    <citation type="submission" date="2012-11" db="EMBL/GenBank/DDBJ databases">
        <authorList>
            <person name="Kuo A."/>
            <person name="Curtis B.A."/>
            <person name="Tanifuji G."/>
            <person name="Burki F."/>
            <person name="Gruber A."/>
            <person name="Irimia M."/>
            <person name="Maruyama S."/>
            <person name="Arias M.C."/>
            <person name="Ball S.G."/>
            <person name="Gile G.H."/>
            <person name="Hirakawa Y."/>
            <person name="Hopkins J.F."/>
            <person name="Rensing S.A."/>
            <person name="Schmutz J."/>
            <person name="Symeonidi A."/>
            <person name="Elias M."/>
            <person name="Eveleigh R.J."/>
            <person name="Herman E.K."/>
            <person name="Klute M.J."/>
            <person name="Nakayama T."/>
            <person name="Obornik M."/>
            <person name="Reyes-Prieto A."/>
            <person name="Armbrust E.V."/>
            <person name="Aves S.J."/>
            <person name="Beiko R.G."/>
            <person name="Coutinho P."/>
            <person name="Dacks J.B."/>
            <person name="Durnford D.G."/>
            <person name="Fast N.M."/>
            <person name="Green B.R."/>
            <person name="Grisdale C."/>
            <person name="Hempe F."/>
            <person name="Henrissat B."/>
            <person name="Hoppner M.P."/>
            <person name="Ishida K.-I."/>
            <person name="Kim E."/>
            <person name="Koreny L."/>
            <person name="Kroth P.G."/>
            <person name="Liu Y."/>
            <person name="Malik S.-B."/>
            <person name="Maier U.G."/>
            <person name="McRose D."/>
            <person name="Mock T."/>
            <person name="Neilson J.A."/>
            <person name="Onodera N.T."/>
            <person name="Poole A.M."/>
            <person name="Pritham E.J."/>
            <person name="Richards T.A."/>
            <person name="Rocap G."/>
            <person name="Roy S.W."/>
            <person name="Sarai C."/>
            <person name="Schaack S."/>
            <person name="Shirato S."/>
            <person name="Slamovits C.H."/>
            <person name="Spencer D.F."/>
            <person name="Suzuki S."/>
            <person name="Worden A.Z."/>
            <person name="Zauner S."/>
            <person name="Barry K."/>
            <person name="Bell C."/>
            <person name="Bharti A.K."/>
            <person name="Crow J.A."/>
            <person name="Grimwood J."/>
            <person name="Kramer R."/>
            <person name="Lindquist E."/>
            <person name="Lucas S."/>
            <person name="Salamov A."/>
            <person name="McFadden G.I."/>
            <person name="Lane C.E."/>
            <person name="Keeling P.J."/>
            <person name="Gray M.W."/>
            <person name="Grigoriev I.V."/>
            <person name="Archibald J.M."/>
        </authorList>
    </citation>
    <scope>NUCLEOTIDE SEQUENCE</scope>
    <source>
        <strain evidence="3">CCMP2712</strain>
    </source>
</reference>
<dbReference type="RefSeq" id="XP_005841472.1">
    <property type="nucleotide sequence ID" value="XM_005841415.1"/>
</dbReference>
<gene>
    <name evidence="1" type="ORF">GUITHDRAFT_150028</name>
</gene>
<evidence type="ECO:0000313" key="1">
    <source>
        <dbReference type="EMBL" id="EKX54492.1"/>
    </source>
</evidence>
<dbReference type="PaxDb" id="55529-EKX54492"/>
<dbReference type="EMBL" id="JH992967">
    <property type="protein sequence ID" value="EKX54492.1"/>
    <property type="molecule type" value="Genomic_DNA"/>
</dbReference>
<dbReference type="GeneID" id="17311013"/>
<evidence type="ECO:0000313" key="2">
    <source>
        <dbReference type="EnsemblProtists" id="EKX54492"/>
    </source>
</evidence>
<dbReference type="HOGENOM" id="CLU_2710074_0_0_1"/>
<dbReference type="EnsemblProtists" id="EKX54492">
    <property type="protein sequence ID" value="EKX54492"/>
    <property type="gene ID" value="GUITHDRAFT_150028"/>
</dbReference>
<name>L1K1K5_GUITC</name>